<proteinExistence type="predicted"/>
<dbReference type="AlphaFoldDB" id="A0A9Q0FQT0"/>
<protein>
    <submittedName>
        <fullName evidence="1">Uncharacterized protein</fullName>
    </submittedName>
</protein>
<name>A0A9Q0FQT0_9ROSI</name>
<comment type="caution">
    <text evidence="1">The sequence shown here is derived from an EMBL/GenBank/DDBJ whole genome shotgun (WGS) entry which is preliminary data.</text>
</comment>
<dbReference type="SUPFAM" id="SSF57716">
    <property type="entry name" value="Glucocorticoid receptor-like (DNA-binding domain)"/>
    <property type="match status" value="1"/>
</dbReference>
<accession>A0A9Q0FQT0</accession>
<evidence type="ECO:0000313" key="2">
    <source>
        <dbReference type="Proteomes" id="UP001141552"/>
    </source>
</evidence>
<keyword evidence="2" id="KW-1185">Reference proteome</keyword>
<evidence type="ECO:0000313" key="1">
    <source>
        <dbReference type="EMBL" id="KAJ4836044.1"/>
    </source>
</evidence>
<dbReference type="EMBL" id="JAKUCV010004240">
    <property type="protein sequence ID" value="KAJ4836044.1"/>
    <property type="molecule type" value="Genomic_DNA"/>
</dbReference>
<reference evidence="1" key="2">
    <citation type="journal article" date="2023" name="Plants (Basel)">
        <title>Annotation of the Turnera subulata (Passifloraceae) Draft Genome Reveals the S-Locus Evolved after the Divergence of Turneroideae from Passifloroideae in a Stepwise Manner.</title>
        <authorList>
            <person name="Henning P.M."/>
            <person name="Roalson E.H."/>
            <person name="Mir W."/>
            <person name="McCubbin A.G."/>
            <person name="Shore J.S."/>
        </authorList>
    </citation>
    <scope>NUCLEOTIDE SEQUENCE</scope>
    <source>
        <strain evidence="1">F60SS</strain>
    </source>
</reference>
<sequence>MRLYYRGAAFCKKMRGKLSNMPKKQNIRDHKRRLLTAKYELRRKLSSAFYKDPDLPSDMWDKHHYKLSCPIYEFFPISHIAFRGLASRGLA</sequence>
<organism evidence="1 2">
    <name type="scientific">Turnera subulata</name>
    <dbReference type="NCBI Taxonomy" id="218843"/>
    <lineage>
        <taxon>Eukaryota</taxon>
        <taxon>Viridiplantae</taxon>
        <taxon>Streptophyta</taxon>
        <taxon>Embryophyta</taxon>
        <taxon>Tracheophyta</taxon>
        <taxon>Spermatophyta</taxon>
        <taxon>Magnoliopsida</taxon>
        <taxon>eudicotyledons</taxon>
        <taxon>Gunneridae</taxon>
        <taxon>Pentapetalae</taxon>
        <taxon>rosids</taxon>
        <taxon>fabids</taxon>
        <taxon>Malpighiales</taxon>
        <taxon>Passifloraceae</taxon>
        <taxon>Turnera</taxon>
    </lineage>
</organism>
<reference evidence="1" key="1">
    <citation type="submission" date="2022-02" db="EMBL/GenBank/DDBJ databases">
        <authorList>
            <person name="Henning P.M."/>
            <person name="McCubbin A.G."/>
            <person name="Shore J.S."/>
        </authorList>
    </citation>
    <scope>NUCLEOTIDE SEQUENCE</scope>
    <source>
        <strain evidence="1">F60SS</strain>
        <tissue evidence="1">Leaves</tissue>
    </source>
</reference>
<gene>
    <name evidence="1" type="ORF">Tsubulata_023471</name>
</gene>
<dbReference type="Proteomes" id="UP001141552">
    <property type="component" value="Unassembled WGS sequence"/>
</dbReference>
<dbReference type="OrthoDB" id="413436at2759"/>